<protein>
    <submittedName>
        <fullName evidence="2">Uncharacterized protein</fullName>
    </submittedName>
</protein>
<dbReference type="EMBL" id="QGNW01000078">
    <property type="protein sequence ID" value="RVX01103.1"/>
    <property type="molecule type" value="Genomic_DNA"/>
</dbReference>
<dbReference type="EMBL" id="QGNW01001445">
    <property type="protein sequence ID" value="RVW41041.1"/>
    <property type="molecule type" value="Genomic_DNA"/>
</dbReference>
<comment type="caution">
    <text evidence="2">The sequence shown here is derived from an EMBL/GenBank/DDBJ whole genome shotgun (WGS) entry which is preliminary data.</text>
</comment>
<sequence length="134" mass="15067">MDEIELYIEQVLVQARVRGQLLGNLTHLLLGENDNVEEFEYGCGPSSAPVAMTYECREDEDEEECESQEGDDETLHEAMENEQGRYVFVDGEGCDVSNNPDPEDPMEFSPVQYHSAPSLQFENVENISIVVSSD</sequence>
<organism evidence="2 3">
    <name type="scientific">Vitis vinifera</name>
    <name type="common">Grape</name>
    <dbReference type="NCBI Taxonomy" id="29760"/>
    <lineage>
        <taxon>Eukaryota</taxon>
        <taxon>Viridiplantae</taxon>
        <taxon>Streptophyta</taxon>
        <taxon>Embryophyta</taxon>
        <taxon>Tracheophyta</taxon>
        <taxon>Spermatophyta</taxon>
        <taxon>Magnoliopsida</taxon>
        <taxon>eudicotyledons</taxon>
        <taxon>Gunneridae</taxon>
        <taxon>Pentapetalae</taxon>
        <taxon>rosids</taxon>
        <taxon>Vitales</taxon>
        <taxon>Vitaceae</taxon>
        <taxon>Viteae</taxon>
        <taxon>Vitis</taxon>
    </lineage>
</organism>
<evidence type="ECO:0000313" key="1">
    <source>
        <dbReference type="EMBL" id="RVW41041.1"/>
    </source>
</evidence>
<reference evidence="2 3" key="1">
    <citation type="journal article" date="2018" name="PLoS Genet.">
        <title>Population sequencing reveals clonal diversity and ancestral inbreeding in the grapevine cultivar Chardonnay.</title>
        <authorList>
            <person name="Roach M.J."/>
            <person name="Johnson D.L."/>
            <person name="Bohlmann J."/>
            <person name="van Vuuren H.J."/>
            <person name="Jones S.J."/>
            <person name="Pretorius I.S."/>
            <person name="Schmidt S.A."/>
            <person name="Borneman A.R."/>
        </authorList>
    </citation>
    <scope>NUCLEOTIDE SEQUENCE [LARGE SCALE GENOMIC DNA]</scope>
    <source>
        <strain evidence="3">cv. Chardonnay</strain>
        <strain evidence="2">I10V1</strain>
        <tissue evidence="2">Leaf</tissue>
    </source>
</reference>
<proteinExistence type="predicted"/>
<dbReference type="Proteomes" id="UP000288805">
    <property type="component" value="Unassembled WGS sequence"/>
</dbReference>
<name>A0A438IWI6_VITVI</name>
<evidence type="ECO:0000313" key="3">
    <source>
        <dbReference type="Proteomes" id="UP000288805"/>
    </source>
</evidence>
<accession>A0A438IWI6</accession>
<dbReference type="AlphaFoldDB" id="A0A438IWI6"/>
<gene>
    <name evidence="2" type="ORF">CK203_022785</name>
    <name evidence="1" type="ORF">CK203_069737</name>
</gene>
<evidence type="ECO:0000313" key="2">
    <source>
        <dbReference type="EMBL" id="RVX01103.1"/>
    </source>
</evidence>